<evidence type="ECO:0000256" key="2">
    <source>
        <dbReference type="ARBA" id="ARBA00022679"/>
    </source>
</evidence>
<keyword evidence="2" id="KW-0808">Transferase</keyword>
<dbReference type="InterPro" id="IPR050602">
    <property type="entry name" value="Malonyl-ACP_OMT"/>
</dbReference>
<keyword evidence="1 4" id="KW-0489">Methyltransferase</keyword>
<evidence type="ECO:0000313" key="5">
    <source>
        <dbReference type="Proteomes" id="UP001562065"/>
    </source>
</evidence>
<dbReference type="RefSeq" id="WP_369456258.1">
    <property type="nucleotide sequence ID" value="NZ_JBGCUO010000002.1"/>
</dbReference>
<dbReference type="Gene3D" id="3.40.50.150">
    <property type="entry name" value="Vaccinia Virus protein VP39"/>
    <property type="match status" value="1"/>
</dbReference>
<comment type="caution">
    <text evidence="4">The sequence shown here is derived from an EMBL/GenBank/DDBJ whole genome shotgun (WGS) entry which is preliminary data.</text>
</comment>
<proteinExistence type="predicted"/>
<dbReference type="SUPFAM" id="SSF53335">
    <property type="entry name" value="S-adenosyl-L-methionine-dependent methyltransferases"/>
    <property type="match status" value="1"/>
</dbReference>
<protein>
    <submittedName>
        <fullName evidence="4">Methyltransferase domain-containing protein</fullName>
    </submittedName>
</protein>
<dbReference type="Pfam" id="PF08241">
    <property type="entry name" value="Methyltransf_11"/>
    <property type="match status" value="1"/>
</dbReference>
<dbReference type="GO" id="GO:0008168">
    <property type="term" value="F:methyltransferase activity"/>
    <property type="evidence" value="ECO:0007669"/>
    <property type="project" value="UniProtKB-KW"/>
</dbReference>
<evidence type="ECO:0000259" key="3">
    <source>
        <dbReference type="Pfam" id="PF08241"/>
    </source>
</evidence>
<evidence type="ECO:0000313" key="4">
    <source>
        <dbReference type="EMBL" id="MEY1662988.1"/>
    </source>
</evidence>
<name>A0ABV4AKB5_9GAMM</name>
<dbReference type="InterPro" id="IPR029063">
    <property type="entry name" value="SAM-dependent_MTases_sf"/>
</dbReference>
<feature type="domain" description="Methyltransferase type 11" evidence="3">
    <location>
        <begin position="44"/>
        <end position="139"/>
    </location>
</feature>
<gene>
    <name evidence="4" type="ORF">AB5I84_12575</name>
</gene>
<sequence>MTAARIAAHFGRAAADYDHHAQVQLAAARTLLSLLPEQAAGIGVDLGAATGPVAERLQRQCPRLRWLALDLSLPMLEEGRQRGRFDAAFTPLCADARALPLAAGSVQLLYSSFALQWCPQLPALLAELRRVLAPDGLLALCVPVAGSLAELQQAWAAVDDDVHVNPLPSRDDWAAAAAAGGWAPEHWHQAQVREFYPSVAAVGQRQRATGAHYVPGRARAGLLPPSRYRAMVAAYEQQRQPQGLPLTWELLYTVLTPC</sequence>
<dbReference type="CDD" id="cd02440">
    <property type="entry name" value="AdoMet_MTases"/>
    <property type="match status" value="1"/>
</dbReference>
<evidence type="ECO:0000256" key="1">
    <source>
        <dbReference type="ARBA" id="ARBA00022603"/>
    </source>
</evidence>
<dbReference type="Proteomes" id="UP001562065">
    <property type="component" value="Unassembled WGS sequence"/>
</dbReference>
<accession>A0ABV4AKB5</accession>
<dbReference type="EMBL" id="JBGCUO010000002">
    <property type="protein sequence ID" value="MEY1662988.1"/>
    <property type="molecule type" value="Genomic_DNA"/>
</dbReference>
<dbReference type="GO" id="GO:0032259">
    <property type="term" value="P:methylation"/>
    <property type="evidence" value="ECO:0007669"/>
    <property type="project" value="UniProtKB-KW"/>
</dbReference>
<dbReference type="InterPro" id="IPR013216">
    <property type="entry name" value="Methyltransf_11"/>
</dbReference>
<organism evidence="4 5">
    <name type="scientific">Isoalcanivorax beigongshangi</name>
    <dbReference type="NCBI Taxonomy" id="3238810"/>
    <lineage>
        <taxon>Bacteria</taxon>
        <taxon>Pseudomonadati</taxon>
        <taxon>Pseudomonadota</taxon>
        <taxon>Gammaproteobacteria</taxon>
        <taxon>Oceanospirillales</taxon>
        <taxon>Alcanivoracaceae</taxon>
        <taxon>Isoalcanivorax</taxon>
    </lineage>
</organism>
<dbReference type="PANTHER" id="PTHR13090:SF1">
    <property type="entry name" value="ARGININE-HYDROXYLASE NDUFAF5, MITOCHONDRIAL"/>
    <property type="match status" value="1"/>
</dbReference>
<keyword evidence="5" id="KW-1185">Reference proteome</keyword>
<dbReference type="PANTHER" id="PTHR13090">
    <property type="entry name" value="ARGININE-HYDROXYLASE NDUFAF5, MITOCHONDRIAL"/>
    <property type="match status" value="1"/>
</dbReference>
<reference evidence="4 5" key="1">
    <citation type="submission" date="2024-07" db="EMBL/GenBank/DDBJ databases">
        <authorList>
            <person name="Ren Q."/>
        </authorList>
    </citation>
    <scope>NUCLEOTIDE SEQUENCE [LARGE SCALE GENOMIC DNA]</scope>
    <source>
        <strain evidence="4 5">REN37</strain>
    </source>
</reference>